<name>J9G7S3_9ZZZZ</name>
<dbReference type="AlphaFoldDB" id="J9G7S3"/>
<sequence length="58" mass="6388">MVQIKTLFALRSLICLATSSILSPEEIMSSMMTTSLPSTESPKNSWATMGFLPFTMVE</sequence>
<organism evidence="1">
    <name type="scientific">gut metagenome</name>
    <dbReference type="NCBI Taxonomy" id="749906"/>
    <lineage>
        <taxon>unclassified sequences</taxon>
        <taxon>metagenomes</taxon>
        <taxon>organismal metagenomes</taxon>
    </lineage>
</organism>
<dbReference type="EMBL" id="AMCI01004562">
    <property type="protein sequence ID" value="EJW97832.1"/>
    <property type="molecule type" value="Genomic_DNA"/>
</dbReference>
<proteinExistence type="predicted"/>
<accession>J9G7S3</accession>
<gene>
    <name evidence="1" type="ORF">EVA_14062</name>
</gene>
<protein>
    <submittedName>
        <fullName evidence="1">Uncharacterized protein</fullName>
    </submittedName>
</protein>
<reference evidence="1" key="1">
    <citation type="journal article" date="2012" name="PLoS ONE">
        <title>Gene sets for utilization of primary and secondary nutrition supplies in the distal gut of endangered iberian lynx.</title>
        <authorList>
            <person name="Alcaide M."/>
            <person name="Messina E."/>
            <person name="Richter M."/>
            <person name="Bargiela R."/>
            <person name="Peplies J."/>
            <person name="Huws S.A."/>
            <person name="Newbold C.J."/>
            <person name="Golyshin P.N."/>
            <person name="Simon M.A."/>
            <person name="Lopez G."/>
            <person name="Yakimov M.M."/>
            <person name="Ferrer M."/>
        </authorList>
    </citation>
    <scope>NUCLEOTIDE SEQUENCE</scope>
</reference>
<evidence type="ECO:0000313" key="1">
    <source>
        <dbReference type="EMBL" id="EJW97832.1"/>
    </source>
</evidence>
<comment type="caution">
    <text evidence="1">The sequence shown here is derived from an EMBL/GenBank/DDBJ whole genome shotgun (WGS) entry which is preliminary data.</text>
</comment>